<feature type="region of interest" description="Disordered" evidence="1">
    <location>
        <begin position="160"/>
        <end position="181"/>
    </location>
</feature>
<keyword evidence="2" id="KW-0732">Signal</keyword>
<protein>
    <submittedName>
        <fullName evidence="3">Uncharacterized protein</fullName>
    </submittedName>
</protein>
<evidence type="ECO:0000313" key="4">
    <source>
        <dbReference type="Proteomes" id="UP001562425"/>
    </source>
</evidence>
<gene>
    <name evidence="3" type="ORF">pipiens_002040</name>
</gene>
<dbReference type="EMBL" id="JBEHCU010005178">
    <property type="protein sequence ID" value="KAL1400637.1"/>
    <property type="molecule type" value="Genomic_DNA"/>
</dbReference>
<evidence type="ECO:0000256" key="1">
    <source>
        <dbReference type="SAM" id="MobiDB-lite"/>
    </source>
</evidence>
<dbReference type="AlphaFoldDB" id="A0ABD1DM79"/>
<dbReference type="Proteomes" id="UP001562425">
    <property type="component" value="Unassembled WGS sequence"/>
</dbReference>
<feature type="signal peptide" evidence="2">
    <location>
        <begin position="1"/>
        <end position="18"/>
    </location>
</feature>
<sequence length="197" mass="21842">MKFIIAVLALALSVAVNGSHHFQVWCPICGFYSGRLQLVWPAYGGLYGKSAVVGGYAGYPSTYGSWPVYGKTWGYQAAPVVTKVVDNGVVELWWLRIQQVLAMEPVYLHQNGHRAAVRFPACNYSVSASLRRDAGIAESAGAKLLANRLHRQTVDPLRPASLQLTPPPLRRQPTPFNPLQKCPPRRGDNSWWCVRNI</sequence>
<comment type="caution">
    <text evidence="3">The sequence shown here is derived from an EMBL/GenBank/DDBJ whole genome shotgun (WGS) entry which is preliminary data.</text>
</comment>
<name>A0ABD1DM79_CULPP</name>
<proteinExistence type="predicted"/>
<keyword evidence="4" id="KW-1185">Reference proteome</keyword>
<feature type="chain" id="PRO_5044888785" evidence="2">
    <location>
        <begin position="19"/>
        <end position="197"/>
    </location>
</feature>
<organism evidence="3 4">
    <name type="scientific">Culex pipiens pipiens</name>
    <name type="common">Northern house mosquito</name>
    <dbReference type="NCBI Taxonomy" id="38569"/>
    <lineage>
        <taxon>Eukaryota</taxon>
        <taxon>Metazoa</taxon>
        <taxon>Ecdysozoa</taxon>
        <taxon>Arthropoda</taxon>
        <taxon>Hexapoda</taxon>
        <taxon>Insecta</taxon>
        <taxon>Pterygota</taxon>
        <taxon>Neoptera</taxon>
        <taxon>Endopterygota</taxon>
        <taxon>Diptera</taxon>
        <taxon>Nematocera</taxon>
        <taxon>Culicoidea</taxon>
        <taxon>Culicidae</taxon>
        <taxon>Culicinae</taxon>
        <taxon>Culicini</taxon>
        <taxon>Culex</taxon>
        <taxon>Culex</taxon>
    </lineage>
</organism>
<reference evidence="3 4" key="1">
    <citation type="submission" date="2024-05" db="EMBL/GenBank/DDBJ databases">
        <title>Culex pipiens pipiens assembly and annotation.</title>
        <authorList>
            <person name="Alout H."/>
            <person name="Durand T."/>
        </authorList>
    </citation>
    <scope>NUCLEOTIDE SEQUENCE [LARGE SCALE GENOMIC DNA]</scope>
    <source>
        <strain evidence="3">HA-2024</strain>
        <tissue evidence="3">Whole body</tissue>
    </source>
</reference>
<evidence type="ECO:0000313" key="3">
    <source>
        <dbReference type="EMBL" id="KAL1400637.1"/>
    </source>
</evidence>
<accession>A0ABD1DM79</accession>
<evidence type="ECO:0000256" key="2">
    <source>
        <dbReference type="SAM" id="SignalP"/>
    </source>
</evidence>